<evidence type="ECO:0000256" key="10">
    <source>
        <dbReference type="SAM" id="MobiDB-lite"/>
    </source>
</evidence>
<keyword evidence="8" id="KW-0472">Membrane</keyword>
<evidence type="ECO:0000256" key="5">
    <source>
        <dbReference type="ARBA" id="ARBA00022968"/>
    </source>
</evidence>
<keyword evidence="7" id="KW-0333">Golgi apparatus</keyword>
<dbReference type="KEGG" id="bbel:109483619"/>
<keyword evidence="9" id="KW-0325">Glycoprotein</keyword>
<dbReference type="AlphaFoldDB" id="A0A6P5AJN9"/>
<dbReference type="GO" id="GO:0001733">
    <property type="term" value="F:galactosylceramide sulfotransferase activity"/>
    <property type="evidence" value="ECO:0007669"/>
    <property type="project" value="InterPro"/>
</dbReference>
<dbReference type="InterPro" id="IPR009729">
    <property type="entry name" value="Gal-3-0_sulfotransfrase"/>
</dbReference>
<keyword evidence="11" id="KW-1185">Reference proteome</keyword>
<evidence type="ECO:0000256" key="4">
    <source>
        <dbReference type="ARBA" id="ARBA00022692"/>
    </source>
</evidence>
<dbReference type="OrthoDB" id="514299at2759"/>
<evidence type="ECO:0000256" key="6">
    <source>
        <dbReference type="ARBA" id="ARBA00022989"/>
    </source>
</evidence>
<evidence type="ECO:0000256" key="9">
    <source>
        <dbReference type="ARBA" id="ARBA00023180"/>
    </source>
</evidence>
<dbReference type="InterPro" id="IPR027417">
    <property type="entry name" value="P-loop_NTPase"/>
</dbReference>
<keyword evidence="3" id="KW-0808">Transferase</keyword>
<sequence length="463" mass="53692">MKSFGSVVAAAMLFVCTVVVCLVLVMDRDTVEYGFNSVMKSYAASSRPLEPLVEVGSREQLERRDANMTEVGSRGVWPYFGADLPPNRPKLRTCADPVKHFVFIKTHKTGSTTVCALLYRFGVSNGLNFVLPRVPVNVGWPSYLRTGDYIPLKEGIKNFDVLADHTVYHRRIIDNLMPADSAYITQLRHPLHHVKSVFNWYNVPRQLNMDTRGKNPLEEFLKDPLRYELLQKLMSRDKNDKHHPYSFTRNFMSFDLGFPPGLAEDMEAAQAYVERLDREFDLVLILEYLDESLVLLKRTLCWTVLDIVYNIFNESPGYRFNIELTPEMDVNYREWSKVDYLLYEHFNTSLWNRVSELGDDFLQEVAHFVTVKNQVKAFCEDGKKDQLVIPASKWDNDFSVDQKFCRLFKTTRMSFYKYLAPRQVDKELLNNYTSKAGAPGKGDKKKQRKEQKQKSGKMRNIFG</sequence>
<dbReference type="Gene3D" id="3.40.50.300">
    <property type="entry name" value="P-loop containing nucleotide triphosphate hydrolases"/>
    <property type="match status" value="1"/>
</dbReference>
<organism evidence="11 12">
    <name type="scientific">Branchiostoma belcheri</name>
    <name type="common">Amphioxus</name>
    <dbReference type="NCBI Taxonomy" id="7741"/>
    <lineage>
        <taxon>Eukaryota</taxon>
        <taxon>Metazoa</taxon>
        <taxon>Chordata</taxon>
        <taxon>Cephalochordata</taxon>
        <taxon>Leptocardii</taxon>
        <taxon>Amphioxiformes</taxon>
        <taxon>Branchiostomatidae</taxon>
        <taxon>Branchiostoma</taxon>
    </lineage>
</organism>
<evidence type="ECO:0000256" key="1">
    <source>
        <dbReference type="ARBA" id="ARBA00004323"/>
    </source>
</evidence>
<evidence type="ECO:0000313" key="11">
    <source>
        <dbReference type="Proteomes" id="UP000515135"/>
    </source>
</evidence>
<comment type="similarity">
    <text evidence="2">Belongs to the galactose-3-O-sulfotransferase family.</text>
</comment>
<evidence type="ECO:0000256" key="7">
    <source>
        <dbReference type="ARBA" id="ARBA00023034"/>
    </source>
</evidence>
<gene>
    <name evidence="12" type="primary">LOC109483619</name>
</gene>
<reference evidence="12" key="1">
    <citation type="submission" date="2025-08" db="UniProtKB">
        <authorList>
            <consortium name="RefSeq"/>
        </authorList>
    </citation>
    <scope>IDENTIFICATION</scope>
    <source>
        <tissue evidence="12">Gonad</tissue>
    </source>
</reference>
<comment type="subcellular location">
    <subcellularLocation>
        <location evidence="1">Golgi apparatus membrane</location>
        <topology evidence="1">Single-pass type II membrane protein</topology>
    </subcellularLocation>
</comment>
<dbReference type="GeneID" id="109483619"/>
<evidence type="ECO:0000256" key="3">
    <source>
        <dbReference type="ARBA" id="ARBA00022679"/>
    </source>
</evidence>
<evidence type="ECO:0000256" key="8">
    <source>
        <dbReference type="ARBA" id="ARBA00023136"/>
    </source>
</evidence>
<dbReference type="PANTHER" id="PTHR14647:SF87">
    <property type="entry name" value="PUTATIVE-RELATED"/>
    <property type="match status" value="1"/>
</dbReference>
<feature type="region of interest" description="Disordered" evidence="10">
    <location>
        <begin position="431"/>
        <end position="463"/>
    </location>
</feature>
<dbReference type="Pfam" id="PF06990">
    <property type="entry name" value="Gal-3-0_sulfotr"/>
    <property type="match status" value="1"/>
</dbReference>
<dbReference type="GO" id="GO:0000139">
    <property type="term" value="C:Golgi membrane"/>
    <property type="evidence" value="ECO:0007669"/>
    <property type="project" value="UniProtKB-SubCell"/>
</dbReference>
<dbReference type="PANTHER" id="PTHR14647">
    <property type="entry name" value="GALACTOSE-3-O-SULFOTRANSFERASE"/>
    <property type="match status" value="1"/>
</dbReference>
<dbReference type="RefSeq" id="XP_019642216.1">
    <property type="nucleotide sequence ID" value="XM_019786657.1"/>
</dbReference>
<keyword evidence="4" id="KW-0812">Transmembrane</keyword>
<keyword evidence="5" id="KW-0735">Signal-anchor</keyword>
<evidence type="ECO:0000256" key="2">
    <source>
        <dbReference type="ARBA" id="ARBA00008124"/>
    </source>
</evidence>
<dbReference type="Proteomes" id="UP000515135">
    <property type="component" value="Unplaced"/>
</dbReference>
<protein>
    <submittedName>
        <fullName evidence="12">Galactose-3-O-sulfotransferase 2-like</fullName>
    </submittedName>
</protein>
<proteinExistence type="inferred from homology"/>
<dbReference type="SUPFAM" id="SSF52540">
    <property type="entry name" value="P-loop containing nucleoside triphosphate hydrolases"/>
    <property type="match status" value="1"/>
</dbReference>
<dbReference type="GO" id="GO:0009247">
    <property type="term" value="P:glycolipid biosynthetic process"/>
    <property type="evidence" value="ECO:0007669"/>
    <property type="project" value="InterPro"/>
</dbReference>
<name>A0A6P5AJN9_BRABE</name>
<evidence type="ECO:0000313" key="12">
    <source>
        <dbReference type="RefSeq" id="XP_019642216.1"/>
    </source>
</evidence>
<accession>A0A6P5AJN9</accession>
<keyword evidence="6" id="KW-1133">Transmembrane helix</keyword>
<feature type="compositionally biased region" description="Basic residues" evidence="10">
    <location>
        <begin position="443"/>
        <end position="457"/>
    </location>
</feature>